<keyword evidence="3" id="KW-1185">Reference proteome</keyword>
<dbReference type="STRING" id="446471.Xcel_1397"/>
<gene>
    <name evidence="2" type="ordered locus">Xcel_1397</name>
</gene>
<feature type="region of interest" description="Disordered" evidence="1">
    <location>
        <begin position="16"/>
        <end position="63"/>
    </location>
</feature>
<dbReference type="EMBL" id="CP001821">
    <property type="protein sequence ID" value="ACZ30428.1"/>
    <property type="molecule type" value="Genomic_DNA"/>
</dbReference>
<organism evidence="2 3">
    <name type="scientific">Xylanimonas cellulosilytica (strain DSM 15894 / JCM 12276 / CECT 5975 / KCTC 9989 / LMG 20990 / NBRC 107835 / XIL07)</name>
    <dbReference type="NCBI Taxonomy" id="446471"/>
    <lineage>
        <taxon>Bacteria</taxon>
        <taxon>Bacillati</taxon>
        <taxon>Actinomycetota</taxon>
        <taxon>Actinomycetes</taxon>
        <taxon>Micrococcales</taxon>
        <taxon>Promicromonosporaceae</taxon>
        <taxon>Xylanimonas</taxon>
    </lineage>
</organism>
<evidence type="ECO:0000313" key="2">
    <source>
        <dbReference type="EMBL" id="ACZ30428.1"/>
    </source>
</evidence>
<proteinExistence type="predicted"/>
<dbReference type="KEGG" id="xce:Xcel_1397"/>
<protein>
    <submittedName>
        <fullName evidence="2">Uncharacterized protein</fullName>
    </submittedName>
</protein>
<dbReference type="Proteomes" id="UP000002255">
    <property type="component" value="Chromosome"/>
</dbReference>
<sequence>MTGLVMVGGGGAACEGDACLLPGTGASESASDAVDPAREALPVAPPVPPGSGPSGDGVRRGQP</sequence>
<evidence type="ECO:0000256" key="1">
    <source>
        <dbReference type="SAM" id="MobiDB-lite"/>
    </source>
</evidence>
<reference evidence="2 3" key="2">
    <citation type="journal article" date="2010" name="Stand. Genomic Sci.">
        <title>Complete genome sequence of Xylanimonas cellulosilytica type strain (XIL07).</title>
        <authorList>
            <person name="Foster B."/>
            <person name="Pukall R."/>
            <person name="Abt B."/>
            <person name="Nolan M."/>
            <person name="Glavina Del Rio T."/>
            <person name="Chen F."/>
            <person name="Lucas S."/>
            <person name="Tice H."/>
            <person name="Pitluck S."/>
            <person name="Cheng J.-F."/>
            <person name="Chertkov O."/>
            <person name="Brettin T."/>
            <person name="Han C."/>
            <person name="Detter J.C."/>
            <person name="Bruce D."/>
            <person name="Goodwin L."/>
            <person name="Ivanova N."/>
            <person name="Mavromatis K."/>
            <person name="Pati A."/>
            <person name="Mikhailova N."/>
            <person name="Chen A."/>
            <person name="Palaniappan K."/>
            <person name="Land M."/>
            <person name="Hauser L."/>
            <person name="Chang Y.-J."/>
            <person name="Jeffries C.D."/>
            <person name="Chain P."/>
            <person name="Rohde M."/>
            <person name="Goeker M."/>
            <person name="Bristow J."/>
            <person name="Eisen J.A."/>
            <person name="Markowitz V."/>
            <person name="Hugenholtz P."/>
            <person name="Kyrpides N.C."/>
            <person name="Klenk H.-P."/>
            <person name="Lapidus A."/>
        </authorList>
    </citation>
    <scope>NUCLEOTIDE SEQUENCE [LARGE SCALE GENOMIC DNA]</scope>
    <source>
        <strain evidence="3">DSM 15894 / CECT 5975 / LMG 20990 / XIL07</strain>
    </source>
</reference>
<name>D1BRH3_XYLCX</name>
<reference evidence="3" key="1">
    <citation type="submission" date="2009-11" db="EMBL/GenBank/DDBJ databases">
        <title>The complete chromosome of Xylanimonas cellulosilytica DSM 15894.</title>
        <authorList>
            <consortium name="US DOE Joint Genome Institute (JGI-PGF)"/>
            <person name="Lucas S."/>
            <person name="Copeland A."/>
            <person name="Lapidus A."/>
            <person name="Glavina del Rio T."/>
            <person name="Dalin E."/>
            <person name="Tice H."/>
            <person name="Bruce D."/>
            <person name="Goodwin L."/>
            <person name="Pitluck S."/>
            <person name="Kyrpides N."/>
            <person name="Mavromatis K."/>
            <person name="Ivanova N."/>
            <person name="Mikhailova N."/>
            <person name="Foster B."/>
            <person name="Clum A."/>
            <person name="Brettin T."/>
            <person name="Detter J.C."/>
            <person name="Han C."/>
            <person name="Larimer F."/>
            <person name="Land M."/>
            <person name="Hauser L."/>
            <person name="Markowitz V."/>
            <person name="Cheng J.F."/>
            <person name="Hugenholtz P."/>
            <person name="Woyke T."/>
            <person name="Wu D."/>
            <person name="Gehrich-Schroeter G."/>
            <person name="Schneider S."/>
            <person name="Pukall S.R."/>
            <person name="Klenk H.P."/>
            <person name="Eisen J.A."/>
        </authorList>
    </citation>
    <scope>NUCLEOTIDE SEQUENCE [LARGE SCALE GENOMIC DNA]</scope>
    <source>
        <strain evidence="3">DSM 15894 / CECT 5975 / LMG 20990 / XIL07</strain>
    </source>
</reference>
<dbReference type="RefSeq" id="WP_012878170.1">
    <property type="nucleotide sequence ID" value="NC_013530.1"/>
</dbReference>
<accession>D1BRH3</accession>
<evidence type="ECO:0000313" key="3">
    <source>
        <dbReference type="Proteomes" id="UP000002255"/>
    </source>
</evidence>
<dbReference type="AlphaFoldDB" id="D1BRH3"/>
<dbReference type="HOGENOM" id="CLU_2884950_0_0_11"/>